<dbReference type="EMBL" id="HBUF01152258">
    <property type="protein sequence ID" value="CAG6648474.1"/>
    <property type="molecule type" value="Transcribed_RNA"/>
</dbReference>
<name>A0A8D8ZJ37_9HEMI</name>
<organism evidence="1">
    <name type="scientific">Cacopsylla melanoneura</name>
    <dbReference type="NCBI Taxonomy" id="428564"/>
    <lineage>
        <taxon>Eukaryota</taxon>
        <taxon>Metazoa</taxon>
        <taxon>Ecdysozoa</taxon>
        <taxon>Arthropoda</taxon>
        <taxon>Hexapoda</taxon>
        <taxon>Insecta</taxon>
        <taxon>Pterygota</taxon>
        <taxon>Neoptera</taxon>
        <taxon>Paraneoptera</taxon>
        <taxon>Hemiptera</taxon>
        <taxon>Sternorrhyncha</taxon>
        <taxon>Psylloidea</taxon>
        <taxon>Psyllidae</taxon>
        <taxon>Psyllinae</taxon>
        <taxon>Cacopsylla</taxon>
    </lineage>
</organism>
<dbReference type="EMBL" id="HBUF01152260">
    <property type="protein sequence ID" value="CAG6648482.1"/>
    <property type="molecule type" value="Transcribed_RNA"/>
</dbReference>
<proteinExistence type="predicted"/>
<dbReference type="EMBL" id="HBUF01152259">
    <property type="protein sequence ID" value="CAG6648478.1"/>
    <property type="molecule type" value="Transcribed_RNA"/>
</dbReference>
<dbReference type="EMBL" id="HBUF01188045">
    <property type="protein sequence ID" value="CAG6657383.1"/>
    <property type="molecule type" value="Transcribed_RNA"/>
</dbReference>
<dbReference type="EMBL" id="HBUF01188044">
    <property type="protein sequence ID" value="CAG6657379.1"/>
    <property type="molecule type" value="Transcribed_RNA"/>
</dbReference>
<protein>
    <submittedName>
        <fullName evidence="1">Uncharacterized protein</fullName>
    </submittedName>
</protein>
<reference evidence="1" key="1">
    <citation type="submission" date="2021-05" db="EMBL/GenBank/DDBJ databases">
        <authorList>
            <person name="Alioto T."/>
            <person name="Alioto T."/>
            <person name="Gomez Garrido J."/>
        </authorList>
    </citation>
    <scope>NUCLEOTIDE SEQUENCE</scope>
</reference>
<dbReference type="EMBL" id="HBUF01188043">
    <property type="protein sequence ID" value="CAG6657375.1"/>
    <property type="molecule type" value="Transcribed_RNA"/>
</dbReference>
<dbReference type="EMBL" id="HBUF01520423">
    <property type="protein sequence ID" value="CAG6748743.1"/>
    <property type="molecule type" value="Transcribed_RNA"/>
</dbReference>
<dbReference type="EMBL" id="HBUF01520427">
    <property type="protein sequence ID" value="CAG6748765.1"/>
    <property type="molecule type" value="Transcribed_RNA"/>
</dbReference>
<evidence type="ECO:0000313" key="1">
    <source>
        <dbReference type="EMBL" id="CAG6748748.1"/>
    </source>
</evidence>
<dbReference type="EMBL" id="HBUF01520426">
    <property type="protein sequence ID" value="CAG6748759.1"/>
    <property type="molecule type" value="Transcribed_RNA"/>
</dbReference>
<accession>A0A8D8ZJ37</accession>
<dbReference type="AlphaFoldDB" id="A0A8D8ZJ37"/>
<dbReference type="EMBL" id="HBUF01520425">
    <property type="protein sequence ID" value="CAG6748753.1"/>
    <property type="molecule type" value="Transcribed_RNA"/>
</dbReference>
<dbReference type="EMBL" id="HBUF01520422">
    <property type="protein sequence ID" value="CAG6748737.1"/>
    <property type="molecule type" value="Transcribed_RNA"/>
</dbReference>
<sequence length="106" mass="11953">MECSCMMDKRMTVTLLWNCSRDASESVTTWGTIRYPPCIVSRWSQTASITRSNCWPFVRTSRCVSTMVWRGPLLTKGLANTSGYCPLCMSGGYPRTRVRRPSLTGT</sequence>
<dbReference type="EMBL" id="HBUF01520424">
    <property type="protein sequence ID" value="CAG6748748.1"/>
    <property type="molecule type" value="Transcribed_RNA"/>
</dbReference>